<reference evidence="1 2" key="1">
    <citation type="submission" date="2022-02" db="EMBL/GenBank/DDBJ databases">
        <title>Genome analysis of Beneficial Microorganisms for Coral consortium from Pocillopora damicornis.</title>
        <authorList>
            <person name="Rosado P.M."/>
            <person name="Cardoso P.M."/>
            <person name="Rosado J.G."/>
            <person name="Schultz J."/>
            <person name="Rocha U."/>
            <person name="Costa T.K."/>
            <person name="Peixoto R.S."/>
        </authorList>
    </citation>
    <scope>NUCLEOTIDE SEQUENCE [LARGE SCALE GENOMIC DNA]</scope>
    <source>
        <strain evidence="1 2">BMC5</strain>
    </source>
</reference>
<protein>
    <recommendedName>
        <fullName evidence="3">DUF1318 domain-containing protein</fullName>
    </recommendedName>
</protein>
<dbReference type="RefSeq" id="WP_055022199.1">
    <property type="nucleotide sequence ID" value="NZ_JAKUMG010000026.1"/>
</dbReference>
<dbReference type="Proteomes" id="UP001156974">
    <property type="component" value="Unassembled WGS sequence"/>
</dbReference>
<proteinExistence type="predicted"/>
<evidence type="ECO:0008006" key="3">
    <source>
        <dbReference type="Google" id="ProtNLM"/>
    </source>
</evidence>
<dbReference type="EMBL" id="JAKUMG010000026">
    <property type="protein sequence ID" value="MDI4671543.1"/>
    <property type="molecule type" value="Genomic_DNA"/>
</dbReference>
<organism evidence="1 2">
    <name type="scientific">Pseudoalteromonas shioyasakiensis</name>
    <dbReference type="NCBI Taxonomy" id="1190813"/>
    <lineage>
        <taxon>Bacteria</taxon>
        <taxon>Pseudomonadati</taxon>
        <taxon>Pseudomonadota</taxon>
        <taxon>Gammaproteobacteria</taxon>
        <taxon>Alteromonadales</taxon>
        <taxon>Pseudoalteromonadaceae</taxon>
        <taxon>Pseudoalteromonas</taxon>
    </lineage>
</organism>
<name>A0ABT6U908_9GAMM</name>
<comment type="caution">
    <text evidence="1">The sequence shown here is derived from an EMBL/GenBank/DDBJ whole genome shotgun (WGS) entry which is preliminary data.</text>
</comment>
<sequence length="144" mass="16028">MNDYIKMILISLVMSALAFSAGVSYTKAVSEKSMIEITDLLAGYAKVQTFNPEEISKRITSEGATPAELASYIERYIKLHQLKGVMLIDESYVVAKPNFSSSATLTMSELNNLSEKYNIKTEIDYGSLLSEFNKTIKSAKNYTN</sequence>
<gene>
    <name evidence="1" type="ORF">MKZ47_21010</name>
</gene>
<keyword evidence="2" id="KW-1185">Reference proteome</keyword>
<evidence type="ECO:0000313" key="2">
    <source>
        <dbReference type="Proteomes" id="UP001156974"/>
    </source>
</evidence>
<accession>A0ABT6U908</accession>
<evidence type="ECO:0000313" key="1">
    <source>
        <dbReference type="EMBL" id="MDI4671543.1"/>
    </source>
</evidence>